<gene>
    <name evidence="1" type="ORF">GPL32_17135</name>
</gene>
<proteinExistence type="predicted"/>
<dbReference type="OrthoDB" id="4399984at2"/>
<evidence type="ECO:0000313" key="1">
    <source>
        <dbReference type="EMBL" id="NDL72229.1"/>
    </source>
</evidence>
<dbReference type="EMBL" id="JAAEHK010000042">
    <property type="protein sequence ID" value="NDL72229.1"/>
    <property type="molecule type" value="Genomic_DNA"/>
</dbReference>
<reference evidence="1 2" key="1">
    <citation type="submission" date="2020-01" db="EMBL/GenBank/DDBJ databases">
        <title>Whole genome sequencing of Halomonas alkaliphila strain LS44.</title>
        <authorList>
            <person name="Kumar S."/>
            <person name="Paul D."/>
            <person name="Shouche Y."/>
            <person name="Suryavanshi M.V."/>
        </authorList>
    </citation>
    <scope>NUCLEOTIDE SEQUENCE [LARGE SCALE GENOMIC DNA]</scope>
    <source>
        <strain evidence="1 2">LS44</strain>
    </source>
</reference>
<dbReference type="RefSeq" id="WP_162220059.1">
    <property type="nucleotide sequence ID" value="NZ_JAAEHK010000042.1"/>
</dbReference>
<organism evidence="1 2">
    <name type="scientific">Vreelandella alkaliphila</name>
    <dbReference type="NCBI Taxonomy" id="272774"/>
    <lineage>
        <taxon>Bacteria</taxon>
        <taxon>Pseudomonadati</taxon>
        <taxon>Pseudomonadota</taxon>
        <taxon>Gammaproteobacteria</taxon>
        <taxon>Oceanospirillales</taxon>
        <taxon>Halomonadaceae</taxon>
        <taxon>Vreelandella</taxon>
    </lineage>
</organism>
<accession>A0A7C9NPS1</accession>
<dbReference type="AlphaFoldDB" id="A0A7C9NPS1"/>
<dbReference type="InterPro" id="IPR025368">
    <property type="entry name" value="DUF4272"/>
</dbReference>
<sequence>MAKSPSEVAGRVLALFAIAHAAHERPPAQVRSWLERYGVSHFLSRLEASFLSRDEVAEQELVSASWRTEALPVLTWAIGLIEALPPISEKMSLDHVGITRELLEDPESFVASAELRPRNELEAAQAEIESQHWGVRAGPAGRRMFNHPSSEEDLDPGVVYERHYAANWLVFDEYTDWDLVETDT</sequence>
<protein>
    <submittedName>
        <fullName evidence="1">DUF4272 domain-containing protein</fullName>
    </submittedName>
</protein>
<evidence type="ECO:0000313" key="2">
    <source>
        <dbReference type="Proteomes" id="UP000480312"/>
    </source>
</evidence>
<comment type="caution">
    <text evidence="1">The sequence shown here is derived from an EMBL/GenBank/DDBJ whole genome shotgun (WGS) entry which is preliminary data.</text>
</comment>
<name>A0A7C9NPS1_9GAMM</name>
<dbReference type="Proteomes" id="UP000480312">
    <property type="component" value="Unassembled WGS sequence"/>
</dbReference>
<dbReference type="Pfam" id="PF14094">
    <property type="entry name" value="DUF4272"/>
    <property type="match status" value="1"/>
</dbReference>